<proteinExistence type="predicted"/>
<dbReference type="Proteomes" id="UP000727056">
    <property type="component" value="Unassembled WGS sequence"/>
</dbReference>
<name>A0ABX1CG26_9ACTN</name>
<dbReference type="Pfam" id="PF19674">
    <property type="entry name" value="DUF6177"/>
    <property type="match status" value="1"/>
</dbReference>
<organism evidence="2 3">
    <name type="scientific">Streptomyces bohaiensis</name>
    <dbReference type="NCBI Taxonomy" id="1431344"/>
    <lineage>
        <taxon>Bacteria</taxon>
        <taxon>Bacillati</taxon>
        <taxon>Actinomycetota</taxon>
        <taxon>Actinomycetes</taxon>
        <taxon>Kitasatosporales</taxon>
        <taxon>Streptomycetaceae</taxon>
        <taxon>Streptomyces</taxon>
    </lineage>
</organism>
<dbReference type="InterPro" id="IPR046175">
    <property type="entry name" value="DUF6177"/>
</dbReference>
<accession>A0ABX1CG26</accession>
<comment type="caution">
    <text evidence="2">The sequence shown here is derived from an EMBL/GenBank/DDBJ whole genome shotgun (WGS) entry which is preliminary data.</text>
</comment>
<dbReference type="RefSeq" id="WP_168089822.1">
    <property type="nucleotide sequence ID" value="NZ_BHZH01000227.1"/>
</dbReference>
<dbReference type="EMBL" id="JAAVJC010000245">
    <property type="protein sequence ID" value="NJQ17133.1"/>
    <property type="molecule type" value="Genomic_DNA"/>
</dbReference>
<gene>
    <name evidence="2" type="ORF">HCN52_19870</name>
</gene>
<protein>
    <submittedName>
        <fullName evidence="2">Uncharacterized protein</fullName>
    </submittedName>
</protein>
<evidence type="ECO:0000313" key="2">
    <source>
        <dbReference type="EMBL" id="NJQ17133.1"/>
    </source>
</evidence>
<feature type="region of interest" description="Disordered" evidence="1">
    <location>
        <begin position="217"/>
        <end position="242"/>
    </location>
</feature>
<evidence type="ECO:0000256" key="1">
    <source>
        <dbReference type="SAM" id="MobiDB-lite"/>
    </source>
</evidence>
<reference evidence="2 3" key="1">
    <citation type="submission" date="2020-03" db="EMBL/GenBank/DDBJ databases">
        <title>Draft genome of Streptomyces sp. ventii, isolated from the Axial Seamount in the Pacific Ocean, and resequencing of the two type strains Streptomyces lonarensis strain NCL 716 and Streptomyces bohaiensis strain 11A07.</title>
        <authorList>
            <person name="Loughran R.M."/>
            <person name="Pfannmuller K.M."/>
            <person name="Wasson B.J."/>
            <person name="Deadmond M.C."/>
            <person name="Paddock B.E."/>
            <person name="Koyack M.J."/>
            <person name="Gallegos D.A."/>
            <person name="Mitchell E.A."/>
            <person name="Ushijima B."/>
            <person name="Saw J.H."/>
            <person name="Mcphail K.L."/>
            <person name="Videau P."/>
        </authorList>
    </citation>
    <scope>NUCLEOTIDE SEQUENCE [LARGE SCALE GENOMIC DNA]</scope>
    <source>
        <strain evidence="2 3">11A07</strain>
    </source>
</reference>
<sequence length="496" mass="52101">MTTDVVALTTAEPTRGALRDALFCTGSRTLEVSSGGMLLRLLGRAGNTAMTVAAPLPVRVPGQVTRLLGDVPGLPDGPLWWTEARTHIRSRGGDAMLGTFASRLAGAGGVVWPPRLRRADPGSDVDPGFPPLTIAAQPALDLVGPTSAVVHQDRPVVGVSFWLQDALAATLASSPVRRLDIVTGPDTKLTSQLAELLNPRTLRWVVHDGPELYDGRTGESLAWEGPHTGGPGVPRPVRAPRPRPVVAEPWRRTRESQLTRAALGRAGDRRLTLHVTCGHQPSAGLVVGRVAEVVWRAVTDELPSGWGTQEPLGAPWSTEHLTALARARMPGPTYLLVAGSGTRPAAGSLRVTRTGDGVVEGLSVSFGYPDGDEVPDARTLRSLARVLAEEHGLRSLFASVRSASADLLDAPVFPGAPGPLALALHTGGTQGSRPGLSGERIGAAHRYHAFSGDPGQWRELRSLSEEYGVPVGTWTDPPAGAAPGAKEAYTAMGYAV</sequence>
<evidence type="ECO:0000313" key="3">
    <source>
        <dbReference type="Proteomes" id="UP000727056"/>
    </source>
</evidence>
<keyword evidence="3" id="KW-1185">Reference proteome</keyword>
<feature type="compositionally biased region" description="Pro residues" evidence="1">
    <location>
        <begin position="233"/>
        <end position="242"/>
    </location>
</feature>